<gene>
    <name evidence="2" type="ORF">BCL69_101930</name>
    <name evidence="1" type="ORF">SAMN05421882_101734</name>
</gene>
<evidence type="ECO:0000313" key="3">
    <source>
        <dbReference type="Proteomes" id="UP000183454"/>
    </source>
</evidence>
<organism evidence="1 3">
    <name type="scientific">Nitrosomonas communis</name>
    <dbReference type="NCBI Taxonomy" id="44574"/>
    <lineage>
        <taxon>Bacteria</taxon>
        <taxon>Pseudomonadati</taxon>
        <taxon>Pseudomonadota</taxon>
        <taxon>Betaproteobacteria</taxon>
        <taxon>Nitrosomonadales</taxon>
        <taxon>Nitrosomonadaceae</taxon>
        <taxon>Nitrosomonas</taxon>
    </lineage>
</organism>
<evidence type="ECO:0000313" key="1">
    <source>
        <dbReference type="EMBL" id="SDW58331.1"/>
    </source>
</evidence>
<name>A0A1H2UQG0_9PROT</name>
<dbReference type="Proteomes" id="UP000324176">
    <property type="component" value="Unassembled WGS sequence"/>
</dbReference>
<dbReference type="EMBL" id="VNHT01000019">
    <property type="protein sequence ID" value="TYP88775.1"/>
    <property type="molecule type" value="Genomic_DNA"/>
</dbReference>
<accession>A0A1H2UQG0</accession>
<dbReference type="AlphaFoldDB" id="A0A1H2UQG0"/>
<reference evidence="2 4" key="2">
    <citation type="submission" date="2019-07" db="EMBL/GenBank/DDBJ databases">
        <title>Active sludge and wastewater microbial communities from Klosterneuburg, Austria.</title>
        <authorList>
            <person name="Wagner M."/>
        </authorList>
    </citation>
    <scope>NUCLEOTIDE SEQUENCE [LARGE SCALE GENOMIC DNA]</scope>
    <source>
        <strain evidence="2 4">Nm2</strain>
    </source>
</reference>
<evidence type="ECO:0000313" key="4">
    <source>
        <dbReference type="Proteomes" id="UP000324176"/>
    </source>
</evidence>
<proteinExistence type="predicted"/>
<dbReference type="Proteomes" id="UP000183454">
    <property type="component" value="Unassembled WGS sequence"/>
</dbReference>
<dbReference type="EMBL" id="FNNH01000017">
    <property type="protein sequence ID" value="SDW58331.1"/>
    <property type="molecule type" value="Genomic_DNA"/>
</dbReference>
<sequence length="57" mass="6613">MRVLVYFRSGASQVFIVPQDIPAVEFRRVAEAVGGYFHKVEFVQKKAKLQKMNTFSY</sequence>
<reference evidence="1 3" key="1">
    <citation type="submission" date="2016-10" db="EMBL/GenBank/DDBJ databases">
        <authorList>
            <person name="de Groot N.N."/>
        </authorList>
    </citation>
    <scope>NUCLEOTIDE SEQUENCE [LARGE SCALE GENOMIC DNA]</scope>
    <source>
        <strain evidence="1 3">Nm110</strain>
    </source>
</reference>
<protein>
    <submittedName>
        <fullName evidence="1">Uncharacterized protein</fullName>
    </submittedName>
</protein>
<evidence type="ECO:0000313" key="2">
    <source>
        <dbReference type="EMBL" id="TYP88775.1"/>
    </source>
</evidence>
<dbReference type="RefSeq" id="WP_170828928.1">
    <property type="nucleotide sequence ID" value="NZ_CBDIPD010000111.1"/>
</dbReference>